<sequence length="291" mass="32837">MIKRNPLVLDFDGSVGDIPGATVLPLSDWQEDIRFGCTLRTFARLERHLDASIEDDYGTVLMGSGDYHHLTWPLVKRQRLRGPFQLVVFDNHPDNMRFPLGIHCGSWVRKVALLPYVTHVHVVGITSGDIGAAHAWENYLRPLRAGKLSYWSMDVDVGWARKLGLAHAFRRFDDPDSLTRAMVDQLELAPQPTYLSIDKDAFSVTTARTNWDQGRIEERHGMAIIAALRGQIIASDINGEVSAYHYRTWWKRLLSGMDGQEPVPQAELDAWQAQQRALNTRLLAAIAQSSV</sequence>
<accession>A0A4R0YW65</accession>
<dbReference type="GO" id="GO:0046872">
    <property type="term" value="F:metal ion binding"/>
    <property type="evidence" value="ECO:0007669"/>
    <property type="project" value="InterPro"/>
</dbReference>
<reference evidence="1 2" key="1">
    <citation type="submission" date="2019-02" db="EMBL/GenBank/DDBJ databases">
        <title>Dyella amyloliquefaciens sp. nov., isolated from forest soil.</title>
        <authorList>
            <person name="Gao Z.-H."/>
            <person name="Qiu L.-H."/>
        </authorList>
    </citation>
    <scope>NUCLEOTIDE SEQUENCE [LARGE SCALE GENOMIC DNA]</scope>
    <source>
        <strain evidence="1 2">KACC 12747</strain>
    </source>
</reference>
<gene>
    <name evidence="1" type="ORF">EZM97_10345</name>
</gene>
<evidence type="ECO:0000313" key="1">
    <source>
        <dbReference type="EMBL" id="TCI13632.1"/>
    </source>
</evidence>
<dbReference type="EMBL" id="SJTG01000001">
    <property type="protein sequence ID" value="TCI13632.1"/>
    <property type="molecule type" value="Genomic_DNA"/>
</dbReference>
<keyword evidence="2" id="KW-1185">Reference proteome</keyword>
<dbReference type="InterPro" id="IPR006035">
    <property type="entry name" value="Ureohydrolase"/>
</dbReference>
<dbReference type="AlphaFoldDB" id="A0A4R0YW65"/>
<dbReference type="Proteomes" id="UP000291822">
    <property type="component" value="Unassembled WGS sequence"/>
</dbReference>
<organism evidence="1 2">
    <name type="scientific">Dyella soli</name>
    <dbReference type="NCBI Taxonomy" id="522319"/>
    <lineage>
        <taxon>Bacteria</taxon>
        <taxon>Pseudomonadati</taxon>
        <taxon>Pseudomonadota</taxon>
        <taxon>Gammaproteobacteria</taxon>
        <taxon>Lysobacterales</taxon>
        <taxon>Rhodanobacteraceae</taxon>
        <taxon>Dyella</taxon>
    </lineage>
</organism>
<protein>
    <recommendedName>
        <fullName evidence="3">Arginase family protein</fullName>
    </recommendedName>
</protein>
<comment type="caution">
    <text evidence="1">The sequence shown here is derived from an EMBL/GenBank/DDBJ whole genome shotgun (WGS) entry which is preliminary data.</text>
</comment>
<name>A0A4R0YW65_9GAMM</name>
<proteinExistence type="predicted"/>
<dbReference type="GO" id="GO:0016813">
    <property type="term" value="F:hydrolase activity, acting on carbon-nitrogen (but not peptide) bonds, in linear amidines"/>
    <property type="evidence" value="ECO:0007669"/>
    <property type="project" value="UniProtKB-ARBA"/>
</dbReference>
<dbReference type="SUPFAM" id="SSF52768">
    <property type="entry name" value="Arginase/deacetylase"/>
    <property type="match status" value="1"/>
</dbReference>
<evidence type="ECO:0008006" key="3">
    <source>
        <dbReference type="Google" id="ProtNLM"/>
    </source>
</evidence>
<dbReference type="Pfam" id="PF00491">
    <property type="entry name" value="Arginase"/>
    <property type="match status" value="1"/>
</dbReference>
<dbReference type="InterPro" id="IPR023696">
    <property type="entry name" value="Ureohydrolase_dom_sf"/>
</dbReference>
<dbReference type="RefSeq" id="WP_131149586.1">
    <property type="nucleotide sequence ID" value="NZ_SJTG01000001.1"/>
</dbReference>
<dbReference type="Gene3D" id="3.40.800.10">
    <property type="entry name" value="Ureohydrolase domain"/>
    <property type="match status" value="1"/>
</dbReference>
<evidence type="ECO:0000313" key="2">
    <source>
        <dbReference type="Proteomes" id="UP000291822"/>
    </source>
</evidence>